<dbReference type="OrthoDB" id="2431447at2759"/>
<dbReference type="InterPro" id="IPR036397">
    <property type="entry name" value="RNaseH_sf"/>
</dbReference>
<dbReference type="Gene3D" id="3.30.420.10">
    <property type="entry name" value="Ribonuclease H-like superfamily/Ribonuclease H"/>
    <property type="match status" value="1"/>
</dbReference>
<dbReference type="EMBL" id="AWSO01000220">
    <property type="protein sequence ID" value="ESK93216.1"/>
    <property type="molecule type" value="Genomic_DNA"/>
</dbReference>
<dbReference type="HOGENOM" id="CLU_033666_0_4_1"/>
<name>V2XK60_MONRO</name>
<keyword evidence="3" id="KW-1185">Reference proteome</keyword>
<dbReference type="Pfam" id="PF13358">
    <property type="entry name" value="DDE_3"/>
    <property type="match status" value="1"/>
</dbReference>
<dbReference type="KEGG" id="mrr:Moror_14629"/>
<evidence type="ECO:0000313" key="3">
    <source>
        <dbReference type="Proteomes" id="UP000017559"/>
    </source>
</evidence>
<reference evidence="2 3" key="1">
    <citation type="journal article" date="2014" name="BMC Genomics">
        <title>Genome and secretome analysis of the hemibiotrophic fungal pathogen, Moniliophthora roreri, which causes frosty pod rot disease of cacao: mechanisms of the biotrophic and necrotrophic phases.</title>
        <authorList>
            <person name="Meinhardt L.W."/>
            <person name="Costa G.G.L."/>
            <person name="Thomazella D.P.T."/>
            <person name="Teixeira P.J.P.L."/>
            <person name="Carazzolle M.F."/>
            <person name="Schuster S.C."/>
            <person name="Carlson J.E."/>
            <person name="Guiltinan M.J."/>
            <person name="Mieczkowski P."/>
            <person name="Farmer A."/>
            <person name="Ramaraj T."/>
            <person name="Crozier J."/>
            <person name="Davis R.E."/>
            <person name="Shao J."/>
            <person name="Melnick R.L."/>
            <person name="Pereira G.A.G."/>
            <person name="Bailey B.A."/>
        </authorList>
    </citation>
    <scope>NUCLEOTIDE SEQUENCE [LARGE SCALE GENOMIC DNA]</scope>
    <source>
        <strain evidence="2 3">MCA 2997</strain>
    </source>
</reference>
<dbReference type="GO" id="GO:0003676">
    <property type="term" value="F:nucleic acid binding"/>
    <property type="evidence" value="ECO:0007669"/>
    <property type="project" value="InterPro"/>
</dbReference>
<protein>
    <recommendedName>
        <fullName evidence="1">Tc1-like transposase DDE domain-containing protein</fullName>
    </recommendedName>
</protein>
<organism evidence="2 3">
    <name type="scientific">Moniliophthora roreri (strain MCA 2997)</name>
    <name type="common">Cocoa frosty pod rot fungus</name>
    <name type="synonym">Crinipellis roreri</name>
    <dbReference type="NCBI Taxonomy" id="1381753"/>
    <lineage>
        <taxon>Eukaryota</taxon>
        <taxon>Fungi</taxon>
        <taxon>Dikarya</taxon>
        <taxon>Basidiomycota</taxon>
        <taxon>Agaricomycotina</taxon>
        <taxon>Agaricomycetes</taxon>
        <taxon>Agaricomycetidae</taxon>
        <taxon>Agaricales</taxon>
        <taxon>Marasmiineae</taxon>
        <taxon>Marasmiaceae</taxon>
        <taxon>Moniliophthora</taxon>
    </lineage>
</organism>
<accession>V2XK60</accession>
<dbReference type="InterPro" id="IPR038717">
    <property type="entry name" value="Tc1-like_DDE_dom"/>
</dbReference>
<dbReference type="AlphaFoldDB" id="V2XK60"/>
<comment type="caution">
    <text evidence="2">The sequence shown here is derived from an EMBL/GenBank/DDBJ whole genome shotgun (WGS) entry which is preliminary data.</text>
</comment>
<dbReference type="PANTHER" id="PTHR23022">
    <property type="entry name" value="TRANSPOSABLE ELEMENT-RELATED"/>
    <property type="match status" value="1"/>
</dbReference>
<dbReference type="InterPro" id="IPR052338">
    <property type="entry name" value="Transposase_5"/>
</dbReference>
<proteinExistence type="predicted"/>
<evidence type="ECO:0000259" key="1">
    <source>
        <dbReference type="Pfam" id="PF13358"/>
    </source>
</evidence>
<sequence length="326" mass="37434">MFCAQHSSLKKNWLIGALQTRSTICEASKLAGIPYDTSWKIWRKFCETSSTSNRQCSSCPRKVTERAKQQLIRTAKKNRQMPFEQIGNQTEPHLSASTVPWLTKAQKNKKLSWACQQKRTDWSLKVWSDEAYVCQDGAGGRVYVTHRADEELKEDCVVPTFKQSSIRVMVWACIMKDRKGPLIVLEYPGGRGGGMTAKRYQEQVLEGCLLHFYEEMKSERGEISFQQDSAPSHTAKSTTQWLRSHNINLFPHPPSSPDVNPIEPLWHKLKHRLCERQHHLKTMEGLIAVVKEVWEEIPVDVVNKYVARMDKIVDAIIKARGGHTRF</sequence>
<gene>
    <name evidence="2" type="ORF">Moror_14629</name>
</gene>
<evidence type="ECO:0000313" key="2">
    <source>
        <dbReference type="EMBL" id="ESK93216.1"/>
    </source>
</evidence>
<dbReference type="PANTHER" id="PTHR23022:SF119">
    <property type="entry name" value="TC1-LIKE TRANSPOSASE DDE DOMAIN-CONTAINING PROTEIN"/>
    <property type="match status" value="1"/>
</dbReference>
<feature type="domain" description="Tc1-like transposase DDE" evidence="1">
    <location>
        <begin position="196"/>
        <end position="277"/>
    </location>
</feature>
<dbReference type="Proteomes" id="UP000017559">
    <property type="component" value="Unassembled WGS sequence"/>
</dbReference>